<accession>A0ABU1D8Y7</accession>
<sequence length="168" mass="18876">MTLILPPELQGASPEALIHYIVNRFHAGHREQLPQLIGMARRVEHVHAGHPHCPQGLADELDAHLQEIESHMLKEEQVLFPMLARGLNGPARGPISVMLFEHEQHIEAVERIHRLTHDLILPEGACNTWRGLYEGLGAYARELEQHIRIENEVLFAQASQAVKGAQNA</sequence>
<dbReference type="PANTHER" id="PTHR36438:SF1">
    <property type="entry name" value="IRON-SULFUR CLUSTER REPAIR PROTEIN YTFE"/>
    <property type="match status" value="1"/>
</dbReference>
<gene>
    <name evidence="6" type="ORF">Q8947_13165</name>
</gene>
<comment type="caution">
    <text evidence="6">The sequence shown here is derived from an EMBL/GenBank/DDBJ whole genome shotgun (WGS) entry which is preliminary data.</text>
</comment>
<evidence type="ECO:0000313" key="6">
    <source>
        <dbReference type="EMBL" id="MDR4126926.1"/>
    </source>
</evidence>
<dbReference type="Gene3D" id="1.20.120.520">
    <property type="entry name" value="nmb1532 protein domain like"/>
    <property type="match status" value="1"/>
</dbReference>
<evidence type="ECO:0000259" key="5">
    <source>
        <dbReference type="Pfam" id="PF01814"/>
    </source>
</evidence>
<dbReference type="Pfam" id="PF01814">
    <property type="entry name" value="Hemerythrin"/>
    <property type="match status" value="1"/>
</dbReference>
<dbReference type="Proteomes" id="UP001232156">
    <property type="component" value="Unassembled WGS sequence"/>
</dbReference>
<proteinExistence type="predicted"/>
<keyword evidence="2" id="KW-0963">Cytoplasm</keyword>
<evidence type="ECO:0000256" key="1">
    <source>
        <dbReference type="ARBA" id="ARBA00004496"/>
    </source>
</evidence>
<keyword evidence="7" id="KW-1185">Reference proteome</keyword>
<keyword evidence="4" id="KW-0408">Iron</keyword>
<protein>
    <submittedName>
        <fullName evidence="6">Hemerythrin domain-containing protein</fullName>
    </submittedName>
</protein>
<keyword evidence="3" id="KW-0479">Metal-binding</keyword>
<dbReference type="RefSeq" id="WP_347287533.1">
    <property type="nucleotide sequence ID" value="NZ_JAUZQE010000043.1"/>
</dbReference>
<reference evidence="6 7" key="1">
    <citation type="submission" date="2023-08" db="EMBL/GenBank/DDBJ databases">
        <title>Alcaligenaceae gen. nov., a novel taxon isolated from the sludge of Yixing Pesticide Factory.</title>
        <authorList>
            <person name="Ruan L."/>
        </authorList>
    </citation>
    <scope>NUCLEOTIDE SEQUENCE [LARGE SCALE GENOMIC DNA]</scope>
    <source>
        <strain evidence="6 7">LG-2</strain>
    </source>
</reference>
<dbReference type="InterPro" id="IPR019903">
    <property type="entry name" value="RIC_family"/>
</dbReference>
<evidence type="ECO:0000256" key="2">
    <source>
        <dbReference type="ARBA" id="ARBA00022490"/>
    </source>
</evidence>
<feature type="domain" description="Hemerythrin-like" evidence="5">
    <location>
        <begin position="20"/>
        <end position="157"/>
    </location>
</feature>
<comment type="subcellular location">
    <subcellularLocation>
        <location evidence="1">Cytoplasm</location>
    </subcellularLocation>
</comment>
<organism evidence="6 7">
    <name type="scientific">Yanghanlia caeni</name>
    <dbReference type="NCBI Taxonomy" id="3064283"/>
    <lineage>
        <taxon>Bacteria</taxon>
        <taxon>Pseudomonadati</taxon>
        <taxon>Pseudomonadota</taxon>
        <taxon>Betaproteobacteria</taxon>
        <taxon>Burkholderiales</taxon>
        <taxon>Alcaligenaceae</taxon>
        <taxon>Yanghanlia</taxon>
    </lineage>
</organism>
<dbReference type="InterPro" id="IPR012312">
    <property type="entry name" value="Hemerythrin-like"/>
</dbReference>
<name>A0ABU1D8Y7_9BURK</name>
<dbReference type="EMBL" id="JAUZQE010000043">
    <property type="protein sequence ID" value="MDR4126926.1"/>
    <property type="molecule type" value="Genomic_DNA"/>
</dbReference>
<evidence type="ECO:0000256" key="3">
    <source>
        <dbReference type="ARBA" id="ARBA00022723"/>
    </source>
</evidence>
<evidence type="ECO:0000256" key="4">
    <source>
        <dbReference type="ARBA" id="ARBA00023004"/>
    </source>
</evidence>
<dbReference type="PANTHER" id="PTHR36438">
    <property type="entry name" value="IRON-SULFUR CLUSTER REPAIR PROTEIN YTFE"/>
    <property type="match status" value="1"/>
</dbReference>
<evidence type="ECO:0000313" key="7">
    <source>
        <dbReference type="Proteomes" id="UP001232156"/>
    </source>
</evidence>